<dbReference type="EMBL" id="VSSQ01085512">
    <property type="protein sequence ID" value="MPN33143.1"/>
    <property type="molecule type" value="Genomic_DNA"/>
</dbReference>
<protein>
    <submittedName>
        <fullName evidence="1">Uncharacterized protein</fullName>
    </submittedName>
</protein>
<accession>A0A645HBH1</accession>
<comment type="caution">
    <text evidence="1">The sequence shown here is derived from an EMBL/GenBank/DDBJ whole genome shotgun (WGS) entry which is preliminary data.</text>
</comment>
<evidence type="ECO:0000313" key="1">
    <source>
        <dbReference type="EMBL" id="MPN33143.1"/>
    </source>
</evidence>
<name>A0A645HBH1_9ZZZZ</name>
<proteinExistence type="predicted"/>
<dbReference type="AlphaFoldDB" id="A0A645HBH1"/>
<gene>
    <name evidence="1" type="ORF">SDC9_180626</name>
</gene>
<reference evidence="1" key="1">
    <citation type="submission" date="2019-08" db="EMBL/GenBank/DDBJ databases">
        <authorList>
            <person name="Kucharzyk K."/>
            <person name="Murdoch R.W."/>
            <person name="Higgins S."/>
            <person name="Loffler F."/>
        </authorList>
    </citation>
    <scope>NUCLEOTIDE SEQUENCE</scope>
</reference>
<sequence>MDSPGQQLYLLRPKFHFPRGNSGVPRFFLPRAKHALHGDDRLAVQPLGNAKARFPDDLPVEDHLQHAGFIIQVDKQHAAHIPLRADPAAGANSFPQLLLAKQPAVFVSVHTLNPP</sequence>
<organism evidence="1">
    <name type="scientific">bioreactor metagenome</name>
    <dbReference type="NCBI Taxonomy" id="1076179"/>
    <lineage>
        <taxon>unclassified sequences</taxon>
        <taxon>metagenomes</taxon>
        <taxon>ecological metagenomes</taxon>
    </lineage>
</organism>